<reference evidence="3 4" key="1">
    <citation type="submission" date="2022-10" db="EMBL/GenBank/DDBJ databases">
        <title>The complete genomes of actinobacterial strains from the NBC collection.</title>
        <authorList>
            <person name="Joergensen T.S."/>
            <person name="Alvarez Arevalo M."/>
            <person name="Sterndorff E.B."/>
            <person name="Faurdal D."/>
            <person name="Vuksanovic O."/>
            <person name="Mourched A.-S."/>
            <person name="Charusanti P."/>
            <person name="Shaw S."/>
            <person name="Blin K."/>
            <person name="Weber T."/>
        </authorList>
    </citation>
    <scope>NUCLEOTIDE SEQUENCE [LARGE SCALE GENOMIC DNA]</scope>
    <source>
        <strain evidence="3 4">NBC_00156</strain>
    </source>
</reference>
<feature type="signal peptide" evidence="2">
    <location>
        <begin position="1"/>
        <end position="27"/>
    </location>
</feature>
<organism evidence="3 4">
    <name type="scientific">Streptomyces achromogenes</name>
    <dbReference type="NCBI Taxonomy" id="67255"/>
    <lineage>
        <taxon>Bacteria</taxon>
        <taxon>Bacillati</taxon>
        <taxon>Actinomycetota</taxon>
        <taxon>Actinomycetes</taxon>
        <taxon>Kitasatosporales</taxon>
        <taxon>Streptomycetaceae</taxon>
        <taxon>Streptomyces</taxon>
    </lineage>
</organism>
<evidence type="ECO:0000313" key="4">
    <source>
        <dbReference type="Proteomes" id="UP001622557"/>
    </source>
</evidence>
<sequence length="101" mass="10557">MTRSTRTALLCVIPAAMLALGASQALAASDGNTTGAAHPPVASSVSTWTPPEGFTREDSFYGMAAACESAGRNGIAEGRWSAYVCVPIAPFSPFHHLYVKR</sequence>
<name>A0ABZ1KKT0_STRAH</name>
<gene>
    <name evidence="3" type="ORF">OG350_05425</name>
</gene>
<feature type="region of interest" description="Disordered" evidence="1">
    <location>
        <begin position="31"/>
        <end position="50"/>
    </location>
</feature>
<protein>
    <submittedName>
        <fullName evidence="3">Uncharacterized protein</fullName>
    </submittedName>
</protein>
<keyword evidence="4" id="KW-1185">Reference proteome</keyword>
<dbReference type="Proteomes" id="UP001622557">
    <property type="component" value="Chromosome"/>
</dbReference>
<feature type="chain" id="PRO_5045741838" evidence="2">
    <location>
        <begin position="28"/>
        <end position="101"/>
    </location>
</feature>
<accession>A0ABZ1KKT0</accession>
<evidence type="ECO:0000256" key="1">
    <source>
        <dbReference type="SAM" id="MobiDB-lite"/>
    </source>
</evidence>
<proteinExistence type="predicted"/>
<dbReference type="RefSeq" id="WP_363857226.1">
    <property type="nucleotide sequence ID" value="NZ_CP108164.1"/>
</dbReference>
<keyword evidence="2" id="KW-0732">Signal</keyword>
<dbReference type="GeneID" id="97279841"/>
<evidence type="ECO:0000256" key="2">
    <source>
        <dbReference type="SAM" id="SignalP"/>
    </source>
</evidence>
<dbReference type="EMBL" id="CP108164">
    <property type="protein sequence ID" value="WTQ79777.1"/>
    <property type="molecule type" value="Genomic_DNA"/>
</dbReference>
<evidence type="ECO:0000313" key="3">
    <source>
        <dbReference type="EMBL" id="WTQ79777.1"/>
    </source>
</evidence>